<keyword evidence="3" id="KW-1185">Reference proteome</keyword>
<dbReference type="EMBL" id="CATQJA010002665">
    <property type="protein sequence ID" value="CAJ0583694.1"/>
    <property type="molecule type" value="Genomic_DNA"/>
</dbReference>
<feature type="compositionally biased region" description="Low complexity" evidence="1">
    <location>
        <begin position="120"/>
        <end position="130"/>
    </location>
</feature>
<organism evidence="2 3">
    <name type="scientific">Mesorhabditis spiculigera</name>
    <dbReference type="NCBI Taxonomy" id="96644"/>
    <lineage>
        <taxon>Eukaryota</taxon>
        <taxon>Metazoa</taxon>
        <taxon>Ecdysozoa</taxon>
        <taxon>Nematoda</taxon>
        <taxon>Chromadorea</taxon>
        <taxon>Rhabditida</taxon>
        <taxon>Rhabditina</taxon>
        <taxon>Rhabditomorpha</taxon>
        <taxon>Rhabditoidea</taxon>
        <taxon>Rhabditidae</taxon>
        <taxon>Mesorhabditinae</taxon>
        <taxon>Mesorhabditis</taxon>
    </lineage>
</organism>
<dbReference type="Proteomes" id="UP001177023">
    <property type="component" value="Unassembled WGS sequence"/>
</dbReference>
<dbReference type="AlphaFoldDB" id="A0AA36D9P0"/>
<feature type="compositionally biased region" description="Low complexity" evidence="1">
    <location>
        <begin position="7"/>
        <end position="23"/>
    </location>
</feature>
<proteinExistence type="predicted"/>
<gene>
    <name evidence="2" type="ORF">MSPICULIGERA_LOCUS21765</name>
</gene>
<feature type="non-terminal residue" evidence="2">
    <location>
        <position position="1"/>
    </location>
</feature>
<reference evidence="2" key="1">
    <citation type="submission" date="2023-06" db="EMBL/GenBank/DDBJ databases">
        <authorList>
            <person name="Delattre M."/>
        </authorList>
    </citation>
    <scope>NUCLEOTIDE SEQUENCE</scope>
    <source>
        <strain evidence="2">AF72</strain>
    </source>
</reference>
<comment type="caution">
    <text evidence="2">The sequence shown here is derived from an EMBL/GenBank/DDBJ whole genome shotgun (WGS) entry which is preliminary data.</text>
</comment>
<protein>
    <submittedName>
        <fullName evidence="2">Uncharacterized protein</fullName>
    </submittedName>
</protein>
<evidence type="ECO:0000313" key="3">
    <source>
        <dbReference type="Proteomes" id="UP001177023"/>
    </source>
</evidence>
<sequence length="196" mass="21922">MATMVHPYSLLSEPSLESWTEPLDIVTKRPKPKSKGRQSTTDPAPTTKKRFNKAQNPTTEKPDDDVTTRRRKTKPKTTEATTTTTVTRKPAPVFRHGSSMFEPDTPTNDSHLPNIPLTPEPTTTQPLTTEAAEHTQTNEASPSRFAEHHNGFHTNHSEAFYVSLQQSLFATIRPSRVQGRTKTTYCSSIPNFRHAG</sequence>
<accession>A0AA36D9P0</accession>
<feature type="compositionally biased region" description="Low complexity" evidence="1">
    <location>
        <begin position="78"/>
        <end position="93"/>
    </location>
</feature>
<evidence type="ECO:0000313" key="2">
    <source>
        <dbReference type="EMBL" id="CAJ0583694.1"/>
    </source>
</evidence>
<evidence type="ECO:0000256" key="1">
    <source>
        <dbReference type="SAM" id="MobiDB-lite"/>
    </source>
</evidence>
<name>A0AA36D9P0_9BILA</name>
<feature type="region of interest" description="Disordered" evidence="1">
    <location>
        <begin position="1"/>
        <end position="131"/>
    </location>
</feature>